<dbReference type="Pfam" id="PF00296">
    <property type="entry name" value="Bac_luciferase"/>
    <property type="match status" value="1"/>
</dbReference>
<keyword evidence="1" id="KW-0560">Oxidoreductase</keyword>
<evidence type="ECO:0000256" key="1">
    <source>
        <dbReference type="ARBA" id="ARBA00023002"/>
    </source>
</evidence>
<accession>D9WZH6</accession>
<reference evidence="4" key="1">
    <citation type="submission" date="2009-02" db="EMBL/GenBank/DDBJ databases">
        <title>Annotation of Streptomyces viridochromogenes strain DSM 40736.</title>
        <authorList>
            <consortium name="The Broad Institute Genome Sequencing Platform"/>
            <consortium name="Broad Institute Microbial Sequencing Center"/>
            <person name="Fischbach M."/>
            <person name="Godfrey P."/>
            <person name="Ward D."/>
            <person name="Young S."/>
            <person name="Zeng Q."/>
            <person name="Koehrsen M."/>
            <person name="Alvarado L."/>
            <person name="Berlin A.M."/>
            <person name="Bochicchio J."/>
            <person name="Borenstein D."/>
            <person name="Chapman S.B."/>
            <person name="Chen Z."/>
            <person name="Engels R."/>
            <person name="Freedman E."/>
            <person name="Gellesch M."/>
            <person name="Goldberg J."/>
            <person name="Griggs A."/>
            <person name="Gujja S."/>
            <person name="Heilman E.R."/>
            <person name="Heiman D.I."/>
            <person name="Hepburn T.A."/>
            <person name="Howarth C."/>
            <person name="Jen D."/>
            <person name="Larson L."/>
            <person name="Lewis B."/>
            <person name="Mehta T."/>
            <person name="Park D."/>
            <person name="Pearson M."/>
            <person name="Richards J."/>
            <person name="Roberts A."/>
            <person name="Saif S."/>
            <person name="Shea T.D."/>
            <person name="Shenoy N."/>
            <person name="Sisk P."/>
            <person name="Stolte C."/>
            <person name="Sykes S.N."/>
            <person name="Thomson T."/>
            <person name="Walk T."/>
            <person name="White J."/>
            <person name="Yandava C."/>
            <person name="Straight P."/>
            <person name="Clardy J."/>
            <person name="Hung D."/>
            <person name="Kolter R."/>
            <person name="Mekalanos J."/>
            <person name="Walker S."/>
            <person name="Walsh C.T."/>
            <person name="Wieland-Brown L.C."/>
            <person name="Haas B."/>
            <person name="Nusbaum C."/>
            <person name="Birren B."/>
        </authorList>
    </citation>
    <scope>NUCLEOTIDE SEQUENCE [LARGE SCALE GENOMIC DNA]</scope>
    <source>
        <strain evidence="4">DSM 40736 / JCM 4977 / BCRC 1201 / Tue 494</strain>
    </source>
</reference>
<dbReference type="InterPro" id="IPR011251">
    <property type="entry name" value="Luciferase-like_dom"/>
</dbReference>
<dbReference type="GO" id="GO:0016705">
    <property type="term" value="F:oxidoreductase activity, acting on paired donors, with incorporation or reduction of molecular oxygen"/>
    <property type="evidence" value="ECO:0007669"/>
    <property type="project" value="InterPro"/>
</dbReference>
<keyword evidence="4" id="KW-1185">Reference proteome</keyword>
<dbReference type="STRING" id="591159.SSQG_01676"/>
<dbReference type="Gene3D" id="3.20.20.30">
    <property type="entry name" value="Luciferase-like domain"/>
    <property type="match status" value="1"/>
</dbReference>
<dbReference type="PANTHER" id="PTHR43244">
    <property type="match status" value="1"/>
</dbReference>
<dbReference type="SUPFAM" id="SSF51679">
    <property type="entry name" value="Bacterial luciferase-like"/>
    <property type="match status" value="1"/>
</dbReference>
<name>D9WZH6_STRVT</name>
<dbReference type="eggNOG" id="COG2141">
    <property type="taxonomic scope" value="Bacteria"/>
</dbReference>
<dbReference type="NCBIfam" id="TIGR03841">
    <property type="entry name" value="F420_Rv3093c"/>
    <property type="match status" value="1"/>
</dbReference>
<sequence>MRQRPGTGAVMDISVVAVGREDDSPIEEPLRVAMLADRLGYREVWAGEGATWDSFVLATAIGAATEQAVLTAGPVPVNVRDPLTIVRGAASTAAVTGRPVGVALGTSSKRVVEGVHGRPRTRPAATLAESVAAVSALMHSVPGEPIVPGSGFLRRLPPPGGMVTVAAFGERAVAAAVEHADRMLLDIVSPEQVRMLRARMLAAAEKAGRTPPRLASWLPAAVDPKPETLQQVLRSVVGYLRVPGYSDMFVDAGFAEIVELAAKGADPDTLLRAMPPEVAGTVALVGDADTVRARIDAYAEAGLDEIALVPATAGDPAGERTLGALRPA</sequence>
<dbReference type="InterPro" id="IPR022526">
    <property type="entry name" value="F420_Rv3093c"/>
</dbReference>
<dbReference type="PANTHER" id="PTHR43244:SF1">
    <property type="entry name" value="5,10-METHYLENETETRAHYDROMETHANOPTERIN REDUCTASE"/>
    <property type="match status" value="1"/>
</dbReference>
<dbReference type="Proteomes" id="UP000004184">
    <property type="component" value="Unassembled WGS sequence"/>
</dbReference>
<protein>
    <submittedName>
        <fullName evidence="3">Oxidoreductase</fullName>
    </submittedName>
</protein>
<dbReference type="InterPro" id="IPR036661">
    <property type="entry name" value="Luciferase-like_sf"/>
</dbReference>
<dbReference type="EMBL" id="GG657757">
    <property type="protein sequence ID" value="EFL31158.1"/>
    <property type="molecule type" value="Genomic_DNA"/>
</dbReference>
<evidence type="ECO:0000313" key="4">
    <source>
        <dbReference type="Proteomes" id="UP000004184"/>
    </source>
</evidence>
<dbReference type="AlphaFoldDB" id="D9WZH6"/>
<organism evidence="3 4">
    <name type="scientific">Streptomyces viridochromogenes (strain DSM 40736 / JCM 4977 / BCRC 1201 / Tue 494)</name>
    <dbReference type="NCBI Taxonomy" id="591159"/>
    <lineage>
        <taxon>Bacteria</taxon>
        <taxon>Bacillati</taxon>
        <taxon>Actinomycetota</taxon>
        <taxon>Actinomycetes</taxon>
        <taxon>Kitasatosporales</taxon>
        <taxon>Streptomycetaceae</taxon>
        <taxon>Streptomyces</taxon>
    </lineage>
</organism>
<feature type="domain" description="Luciferase-like" evidence="2">
    <location>
        <begin position="20"/>
        <end position="304"/>
    </location>
</feature>
<proteinExistence type="predicted"/>
<gene>
    <name evidence="3" type="ORF">SSQG_01676</name>
</gene>
<evidence type="ECO:0000313" key="3">
    <source>
        <dbReference type="EMBL" id="EFL31158.1"/>
    </source>
</evidence>
<dbReference type="HOGENOM" id="CLU_825901_0_0_11"/>
<evidence type="ECO:0000259" key="2">
    <source>
        <dbReference type="Pfam" id="PF00296"/>
    </source>
</evidence>
<dbReference type="InterPro" id="IPR050564">
    <property type="entry name" value="F420-G6PD/mer"/>
</dbReference>